<sequence>MGGRQGGDGATGAKSAGLPAAAAASAKADAWMDALWEIHCGTPLAGAVRYTDAIVKTMWEVFQPLLSELDVYPLAIADVQPETVTATTAATVPFTDFIVLRLIEPATPARHGHRQRGGDHGDVEEDPQNEFGNALTAVMRTALLEQPYIVLSLVEFFTAVWLYQYEARKLSTSQNVPHGKRRQGDGGAQRARSPTVASAASRAPALRRVYAAVSGDVRHATPFDHLGAAQLGRVLTIKGTVVRMSPARISCVCMSYRCGHCGVVKKQTTQDGVLTYPGPCASARCRGYKWTPLTDQAVCEEVQLLRLQEHTTFFDASSSPASPSGGSGGSGATQQHGGGGNRGNAGGSDSQRMGSGGMHVMIEVELRAPWLDAVTVGDCVCVCGVLETRRGEGKQGGGMQQVCLRARAVRSLRSQETSASSPSLSSIAALQRRQRDGALLSATIGPGGCRDGPWRLAHGGGFAVLADGTSTGGALRGDGEGEADDELMLGAAAQLGGVGPTAMAAAAAASAITALPSGARVSFSSGFDTWSAEEMGRFYEVARHPQWFARLTASVAPSIFGMELVKQALLLSIVGGNRDKNGGETRSSIHVLLVGDPGLGKSQLLRAACAVAPRSAFVCAHTSSSCGLTMTLTRDPVSGETTFEAGAVVHGDGGITCLDEIDKGVQEHKALLEVMEQETVSLAKAGMIFSMPVRTSILAAGNPIGGRFDARKSLAANVNLSPALLTRFDIIACLRNPHGNSGKAQQALTDHILQWHRRGPAAGDGGEGGNGDGQGRGHGAGPLPLPLVQRFLLFCRSQCQPTLCREACDVLQAHYLAQRQHLPEPQYGLAHGATASCAGGAAGHLSDSGSVSGPLPRAAMGLEATVTPRYLQALIRVAEARAKLELRHVATREDAEYAVQLLQSCLNSFDGLAASGSAADVGAGRRPAKLNQRDAVLQRLKLAIVEDNSGVNLLTEQAILDVCESVGCRSAAAMLRQLNEHGFLLQKGNNKYCLRGC</sequence>
<name>A0A6J8F3H5_LEIDO</name>
<feature type="compositionally biased region" description="Low complexity" evidence="5">
    <location>
        <begin position="315"/>
        <end position="324"/>
    </location>
</feature>
<dbReference type="Pfam" id="PF17207">
    <property type="entry name" value="MCM_OB"/>
    <property type="match status" value="1"/>
</dbReference>
<keyword evidence="2 4" id="KW-0067">ATP-binding</keyword>
<dbReference type="GO" id="GO:0003697">
    <property type="term" value="F:single-stranded DNA binding"/>
    <property type="evidence" value="ECO:0007669"/>
    <property type="project" value="TreeGrafter"/>
</dbReference>
<accession>A0A6J8F3H5</accession>
<dbReference type="AlphaFoldDB" id="A0A6J8F3H5"/>
<dbReference type="PRINTS" id="PR01657">
    <property type="entry name" value="MCMFAMILY"/>
</dbReference>
<dbReference type="GO" id="GO:0005634">
    <property type="term" value="C:nucleus"/>
    <property type="evidence" value="ECO:0007669"/>
    <property type="project" value="TreeGrafter"/>
</dbReference>
<dbReference type="PANTHER" id="PTHR11630:SF47">
    <property type="entry name" value="DNA HELICASE MCM8"/>
    <property type="match status" value="1"/>
</dbReference>
<dbReference type="Pfam" id="PF00493">
    <property type="entry name" value="MCM"/>
    <property type="match status" value="1"/>
</dbReference>
<feature type="region of interest" description="Disordered" evidence="5">
    <location>
        <begin position="173"/>
        <end position="200"/>
    </location>
</feature>
<proteinExistence type="inferred from homology"/>
<evidence type="ECO:0000313" key="7">
    <source>
        <dbReference type="EMBL" id="CAC5427290.1"/>
    </source>
</evidence>
<feature type="domain" description="MCM C-terminal AAA(+) ATPase" evidence="6">
    <location>
        <begin position="547"/>
        <end position="736"/>
    </location>
</feature>
<feature type="compositionally biased region" description="Gly residues" evidence="5">
    <location>
        <begin position="762"/>
        <end position="780"/>
    </location>
</feature>
<dbReference type="InterPro" id="IPR033762">
    <property type="entry name" value="MCM_OB"/>
</dbReference>
<dbReference type="SUPFAM" id="SSF52540">
    <property type="entry name" value="P-loop containing nucleoside triphosphate hydrolases"/>
    <property type="match status" value="1"/>
</dbReference>
<feature type="region of interest" description="Disordered" evidence="5">
    <location>
        <begin position="758"/>
        <end position="780"/>
    </location>
</feature>
<dbReference type="GO" id="GO:0005524">
    <property type="term" value="F:ATP binding"/>
    <property type="evidence" value="ECO:0007669"/>
    <property type="project" value="UniProtKB-KW"/>
</dbReference>
<dbReference type="FunFam" id="3.40.50.300:FF:003030">
    <property type="entry name" value="Putative DNA replication licensing factor"/>
    <property type="match status" value="1"/>
</dbReference>
<dbReference type="GO" id="GO:0042555">
    <property type="term" value="C:MCM complex"/>
    <property type="evidence" value="ECO:0007669"/>
    <property type="project" value="TreeGrafter"/>
</dbReference>
<evidence type="ECO:0000313" key="8">
    <source>
        <dbReference type="Proteomes" id="UP000601710"/>
    </source>
</evidence>
<dbReference type="PROSITE" id="PS50051">
    <property type="entry name" value="MCM_2"/>
    <property type="match status" value="1"/>
</dbReference>
<dbReference type="Gene3D" id="2.20.28.10">
    <property type="match status" value="1"/>
</dbReference>
<dbReference type="InterPro" id="IPR012340">
    <property type="entry name" value="NA-bd_OB-fold"/>
</dbReference>
<feature type="compositionally biased region" description="Gly residues" evidence="5">
    <location>
        <begin position="325"/>
        <end position="346"/>
    </location>
</feature>
<dbReference type="VEuPathDB" id="TriTrypDB:LdBPK_050330.1"/>
<dbReference type="SUPFAM" id="SSF50249">
    <property type="entry name" value="Nucleic acid-binding proteins"/>
    <property type="match status" value="1"/>
</dbReference>
<comment type="similarity">
    <text evidence="4">Belongs to the MCM family.</text>
</comment>
<dbReference type="GO" id="GO:0017116">
    <property type="term" value="F:single-stranded DNA helicase activity"/>
    <property type="evidence" value="ECO:0007669"/>
    <property type="project" value="TreeGrafter"/>
</dbReference>
<reference evidence="7" key="1">
    <citation type="submission" date="2020-06" db="EMBL/GenBank/DDBJ databases">
        <authorList>
            <person name="Camacho E."/>
            <person name="Gonzalez-de la Fuente S."/>
            <person name="Rastrojo A."/>
            <person name="Peiro-Pastor R."/>
            <person name="Solana JC."/>
            <person name="Tabera L."/>
            <person name="Gamarro F."/>
            <person name="Carrasco-Ramiro F."/>
            <person name="Requena JM."/>
            <person name="Aguado B."/>
        </authorList>
    </citation>
    <scope>NUCLEOTIDE SEQUENCE</scope>
</reference>
<evidence type="ECO:0000256" key="2">
    <source>
        <dbReference type="ARBA" id="ARBA00022840"/>
    </source>
</evidence>
<evidence type="ECO:0000256" key="4">
    <source>
        <dbReference type="RuleBase" id="RU004070"/>
    </source>
</evidence>
<dbReference type="FunFam" id="2.20.28.10:FF:000026">
    <property type="entry name" value="DNA replication licensing factor, putative"/>
    <property type="match status" value="1"/>
</dbReference>
<evidence type="ECO:0000256" key="3">
    <source>
        <dbReference type="ARBA" id="ARBA00023125"/>
    </source>
</evidence>
<dbReference type="InterPro" id="IPR041562">
    <property type="entry name" value="MCM_lid"/>
</dbReference>
<organism evidence="7 8">
    <name type="scientific">Leishmania donovani</name>
    <dbReference type="NCBI Taxonomy" id="5661"/>
    <lineage>
        <taxon>Eukaryota</taxon>
        <taxon>Discoba</taxon>
        <taxon>Euglenozoa</taxon>
        <taxon>Kinetoplastea</taxon>
        <taxon>Metakinetoplastina</taxon>
        <taxon>Trypanosomatida</taxon>
        <taxon>Trypanosomatidae</taxon>
        <taxon>Leishmaniinae</taxon>
        <taxon>Leishmania</taxon>
    </lineage>
</organism>
<keyword evidence="3 4" id="KW-0238">DNA-binding</keyword>
<feature type="compositionally biased region" description="Low complexity" evidence="5">
    <location>
        <begin position="188"/>
        <end position="200"/>
    </location>
</feature>
<dbReference type="PANTHER" id="PTHR11630">
    <property type="entry name" value="DNA REPLICATION LICENSING FACTOR MCM FAMILY MEMBER"/>
    <property type="match status" value="1"/>
</dbReference>
<dbReference type="VEuPathDB" id="TriTrypDB:LdCL_050008300"/>
<dbReference type="InterPro" id="IPR001208">
    <property type="entry name" value="MCM_dom"/>
</dbReference>
<evidence type="ECO:0000256" key="5">
    <source>
        <dbReference type="SAM" id="MobiDB-lite"/>
    </source>
</evidence>
<dbReference type="Proteomes" id="UP000601710">
    <property type="component" value="Chromosome 5"/>
</dbReference>
<dbReference type="Gene3D" id="3.40.50.300">
    <property type="entry name" value="P-loop containing nucleotide triphosphate hydrolases"/>
    <property type="match status" value="1"/>
</dbReference>
<keyword evidence="1 4" id="KW-0547">Nucleotide-binding</keyword>
<evidence type="ECO:0000259" key="6">
    <source>
        <dbReference type="PROSITE" id="PS50051"/>
    </source>
</evidence>
<dbReference type="InterPro" id="IPR027417">
    <property type="entry name" value="P-loop_NTPase"/>
</dbReference>
<protein>
    <submittedName>
        <fullName evidence="7">DNA_replication_licensing_factor_MCM8_putative/Ge neDB:LmjF.05.0330</fullName>
    </submittedName>
</protein>
<evidence type="ECO:0000256" key="1">
    <source>
        <dbReference type="ARBA" id="ARBA00022741"/>
    </source>
</evidence>
<dbReference type="EMBL" id="LR812625">
    <property type="protein sequence ID" value="CAC5427290.1"/>
    <property type="molecule type" value="Genomic_DNA"/>
</dbReference>
<gene>
    <name evidence="7" type="ORF">LDHU3_05.0380</name>
</gene>
<dbReference type="SMART" id="SM00350">
    <property type="entry name" value="MCM"/>
    <property type="match status" value="1"/>
</dbReference>
<dbReference type="Pfam" id="PF17855">
    <property type="entry name" value="MCM_lid"/>
    <property type="match status" value="1"/>
</dbReference>
<dbReference type="Gene3D" id="2.40.50.140">
    <property type="entry name" value="Nucleic acid-binding proteins"/>
    <property type="match status" value="1"/>
</dbReference>
<feature type="region of interest" description="Disordered" evidence="5">
    <location>
        <begin position="315"/>
        <end position="355"/>
    </location>
</feature>
<dbReference type="InterPro" id="IPR031327">
    <property type="entry name" value="MCM"/>
</dbReference>
<dbReference type="VEuPathDB" id="TriTrypDB:LDHU3_05.0380"/>